<dbReference type="AlphaFoldDB" id="A0AAV2K6X0"/>
<dbReference type="Gene3D" id="2.60.40.10">
    <property type="entry name" value="Immunoglobulins"/>
    <property type="match status" value="1"/>
</dbReference>
<keyword evidence="2" id="KW-0472">Membrane</keyword>
<dbReference type="InterPro" id="IPR036179">
    <property type="entry name" value="Ig-like_dom_sf"/>
</dbReference>
<dbReference type="InterPro" id="IPR050208">
    <property type="entry name" value="MHC_class-I_related"/>
</dbReference>
<accession>A0AAV2K6X0</accession>
<dbReference type="InterPro" id="IPR007110">
    <property type="entry name" value="Ig-like_dom"/>
</dbReference>
<evidence type="ECO:0000313" key="5">
    <source>
        <dbReference type="Proteomes" id="UP001497482"/>
    </source>
</evidence>
<dbReference type="PANTHER" id="PTHR16675:SF237">
    <property type="entry name" value="MHC CLASS I ANTIGEN TRANSCRIPT VARIANT 1-RELATED"/>
    <property type="match status" value="1"/>
</dbReference>
<dbReference type="SMART" id="SM00407">
    <property type="entry name" value="IGc1"/>
    <property type="match status" value="1"/>
</dbReference>
<dbReference type="PROSITE" id="PS50835">
    <property type="entry name" value="IG_LIKE"/>
    <property type="match status" value="1"/>
</dbReference>
<sequence>MPGSTLHAGPGGSSMFDPDNMRFIVLLLFVQVSFSELPTLSLLLESPPSPITCLASGFYPNRATLFWTIDGDLLPDGEEPGEILPTVNQTFQMSVDLDVYSVAVEEWSRYKCVFVFKDGTSQSVNITLDKEVIKFTDSPNKMFPVGLVIGVIVGLLVIAIVFIGACKYKQRYSNRAHL</sequence>
<gene>
    <name evidence="4" type="ORF">KC01_LOCUS14075</name>
</gene>
<evidence type="ECO:0000256" key="1">
    <source>
        <dbReference type="ARBA" id="ARBA00023180"/>
    </source>
</evidence>
<reference evidence="4 5" key="1">
    <citation type="submission" date="2024-04" db="EMBL/GenBank/DDBJ databases">
        <authorList>
            <person name="Waldvogel A.-M."/>
            <person name="Schoenle A."/>
        </authorList>
    </citation>
    <scope>NUCLEOTIDE SEQUENCE [LARGE SCALE GENOMIC DNA]</scope>
</reference>
<dbReference type="GO" id="GO:0009897">
    <property type="term" value="C:external side of plasma membrane"/>
    <property type="evidence" value="ECO:0007669"/>
    <property type="project" value="TreeGrafter"/>
</dbReference>
<evidence type="ECO:0000256" key="2">
    <source>
        <dbReference type="SAM" id="Phobius"/>
    </source>
</evidence>
<evidence type="ECO:0000259" key="3">
    <source>
        <dbReference type="PROSITE" id="PS50835"/>
    </source>
</evidence>
<dbReference type="SUPFAM" id="SSF48726">
    <property type="entry name" value="Immunoglobulin"/>
    <property type="match status" value="1"/>
</dbReference>
<evidence type="ECO:0000313" key="4">
    <source>
        <dbReference type="EMBL" id="CAL1583624.1"/>
    </source>
</evidence>
<feature type="domain" description="Ig-like" evidence="3">
    <location>
        <begin position="38"/>
        <end position="127"/>
    </location>
</feature>
<keyword evidence="2" id="KW-1133">Transmembrane helix</keyword>
<keyword evidence="5" id="KW-1185">Reference proteome</keyword>
<dbReference type="EMBL" id="OZ035838">
    <property type="protein sequence ID" value="CAL1583624.1"/>
    <property type="molecule type" value="Genomic_DNA"/>
</dbReference>
<feature type="transmembrane region" description="Helical" evidence="2">
    <location>
        <begin position="142"/>
        <end position="165"/>
    </location>
</feature>
<keyword evidence="2" id="KW-0812">Transmembrane</keyword>
<protein>
    <recommendedName>
        <fullName evidence="3">Ig-like domain-containing protein</fullName>
    </recommendedName>
</protein>
<dbReference type="InterPro" id="IPR013783">
    <property type="entry name" value="Ig-like_fold"/>
</dbReference>
<dbReference type="GO" id="GO:0006955">
    <property type="term" value="P:immune response"/>
    <property type="evidence" value="ECO:0007669"/>
    <property type="project" value="TreeGrafter"/>
</dbReference>
<dbReference type="Pfam" id="PF07654">
    <property type="entry name" value="C1-set"/>
    <property type="match status" value="1"/>
</dbReference>
<keyword evidence="1" id="KW-0325">Glycoprotein</keyword>
<name>A0AAV2K6X0_KNICA</name>
<dbReference type="PANTHER" id="PTHR16675">
    <property type="entry name" value="MHC CLASS I-RELATED"/>
    <property type="match status" value="1"/>
</dbReference>
<dbReference type="Proteomes" id="UP001497482">
    <property type="component" value="Chromosome 16"/>
</dbReference>
<dbReference type="GO" id="GO:0005615">
    <property type="term" value="C:extracellular space"/>
    <property type="evidence" value="ECO:0007669"/>
    <property type="project" value="TreeGrafter"/>
</dbReference>
<proteinExistence type="predicted"/>
<dbReference type="InterPro" id="IPR003597">
    <property type="entry name" value="Ig_C1-set"/>
</dbReference>
<organism evidence="4 5">
    <name type="scientific">Knipowitschia caucasica</name>
    <name type="common">Caucasian dwarf goby</name>
    <name type="synonym">Pomatoschistus caucasicus</name>
    <dbReference type="NCBI Taxonomy" id="637954"/>
    <lineage>
        <taxon>Eukaryota</taxon>
        <taxon>Metazoa</taxon>
        <taxon>Chordata</taxon>
        <taxon>Craniata</taxon>
        <taxon>Vertebrata</taxon>
        <taxon>Euteleostomi</taxon>
        <taxon>Actinopterygii</taxon>
        <taxon>Neopterygii</taxon>
        <taxon>Teleostei</taxon>
        <taxon>Neoteleostei</taxon>
        <taxon>Acanthomorphata</taxon>
        <taxon>Gobiaria</taxon>
        <taxon>Gobiiformes</taxon>
        <taxon>Gobioidei</taxon>
        <taxon>Gobiidae</taxon>
        <taxon>Gobiinae</taxon>
        <taxon>Knipowitschia</taxon>
    </lineage>
</organism>